<comment type="caution">
    <text evidence="2">The sequence shown here is derived from an EMBL/GenBank/DDBJ whole genome shotgun (WGS) entry which is preliminary data.</text>
</comment>
<evidence type="ECO:0000256" key="1">
    <source>
        <dbReference type="SAM" id="MobiDB-lite"/>
    </source>
</evidence>
<feature type="compositionally biased region" description="Gly residues" evidence="1">
    <location>
        <begin position="314"/>
        <end position="337"/>
    </location>
</feature>
<dbReference type="PROSITE" id="PS51257">
    <property type="entry name" value="PROKAR_LIPOPROTEIN"/>
    <property type="match status" value="1"/>
</dbReference>
<protein>
    <submittedName>
        <fullName evidence="2">Carboxypeptidase regulatory-like domain-containing protein</fullName>
    </submittedName>
</protein>
<proteinExistence type="predicted"/>
<dbReference type="Pfam" id="PF13620">
    <property type="entry name" value="CarboxypepD_reg"/>
    <property type="match status" value="2"/>
</dbReference>
<feature type="compositionally biased region" description="Low complexity" evidence="1">
    <location>
        <begin position="338"/>
        <end position="347"/>
    </location>
</feature>
<evidence type="ECO:0000313" key="2">
    <source>
        <dbReference type="EMBL" id="MBM3274171.1"/>
    </source>
</evidence>
<evidence type="ECO:0000313" key="3">
    <source>
        <dbReference type="Proteomes" id="UP000703893"/>
    </source>
</evidence>
<feature type="region of interest" description="Disordered" evidence="1">
    <location>
        <begin position="313"/>
        <end position="347"/>
    </location>
</feature>
<sequence length="347" mass="34604">MRVSGAIRTSVIVLVGTTVAACSTFLPGTHVPRNAAGAGAGAGTVANPASGAPGVLQDSRLKIEGVVRIPDGDNSEGIVVRAYPAFGPPDSLYFEGVTDKNGRFSITLPDGTYNLIARRPGSTYRAIKWQVQAATFVDLDLTPTGTLKGKVVAGSLGDLTGIEVFVPGTDIVGRTDAKGNYTLNNVPQGSYQVAAKATGYGIGQAASTQVTAGQTATAGDISLSPAATAKGGLKGRLVYPDNSAAAGLTVTIDGNGANSSTATAGDGSFTVKDLPASYVRLTVNVNGFQPLSLRLVVFAGQTTDLVEEIRLVAAGGGGSTPQPSGGGSTPQPSGGGSTPQPSGGASP</sequence>
<dbReference type="SUPFAM" id="SSF49452">
    <property type="entry name" value="Starch-binding domain-like"/>
    <property type="match status" value="3"/>
</dbReference>
<dbReference type="AlphaFoldDB" id="A0A937X5V7"/>
<keyword evidence="2" id="KW-0121">Carboxypeptidase</keyword>
<dbReference type="Proteomes" id="UP000703893">
    <property type="component" value="Unassembled WGS sequence"/>
</dbReference>
<organism evidence="2 3">
    <name type="scientific">Candidatus Tanganyikabacteria bacterium</name>
    <dbReference type="NCBI Taxonomy" id="2961651"/>
    <lineage>
        <taxon>Bacteria</taxon>
        <taxon>Bacillati</taxon>
        <taxon>Candidatus Sericytochromatia</taxon>
        <taxon>Candidatus Tanganyikabacteria</taxon>
    </lineage>
</organism>
<accession>A0A937X5V7</accession>
<dbReference type="EMBL" id="VGJX01000141">
    <property type="protein sequence ID" value="MBM3274171.1"/>
    <property type="molecule type" value="Genomic_DNA"/>
</dbReference>
<dbReference type="Gene3D" id="2.60.40.1120">
    <property type="entry name" value="Carboxypeptidase-like, regulatory domain"/>
    <property type="match status" value="3"/>
</dbReference>
<keyword evidence="2" id="KW-0645">Protease</keyword>
<dbReference type="InterPro" id="IPR013784">
    <property type="entry name" value="Carb-bd-like_fold"/>
</dbReference>
<dbReference type="GO" id="GO:0030246">
    <property type="term" value="F:carbohydrate binding"/>
    <property type="evidence" value="ECO:0007669"/>
    <property type="project" value="InterPro"/>
</dbReference>
<reference evidence="2 3" key="1">
    <citation type="submission" date="2019-03" db="EMBL/GenBank/DDBJ databases">
        <title>Lake Tanganyika Metagenome-Assembled Genomes (MAGs).</title>
        <authorList>
            <person name="Tran P."/>
        </authorList>
    </citation>
    <scope>NUCLEOTIDE SEQUENCE [LARGE SCALE GENOMIC DNA]</scope>
    <source>
        <strain evidence="2">K_DeepCast_65m_m2_236</strain>
    </source>
</reference>
<dbReference type="GO" id="GO:0004180">
    <property type="term" value="F:carboxypeptidase activity"/>
    <property type="evidence" value="ECO:0007669"/>
    <property type="project" value="UniProtKB-KW"/>
</dbReference>
<gene>
    <name evidence="2" type="ORF">FJZ00_03395</name>
</gene>
<keyword evidence="2" id="KW-0378">Hydrolase</keyword>
<feature type="non-terminal residue" evidence="2">
    <location>
        <position position="347"/>
    </location>
</feature>
<name>A0A937X5V7_9BACT</name>